<organism evidence="1 2">
    <name type="scientific">Vespula pensylvanica</name>
    <name type="common">Western yellow jacket</name>
    <name type="synonym">Wasp</name>
    <dbReference type="NCBI Taxonomy" id="30213"/>
    <lineage>
        <taxon>Eukaryota</taxon>
        <taxon>Metazoa</taxon>
        <taxon>Ecdysozoa</taxon>
        <taxon>Arthropoda</taxon>
        <taxon>Hexapoda</taxon>
        <taxon>Insecta</taxon>
        <taxon>Pterygota</taxon>
        <taxon>Neoptera</taxon>
        <taxon>Endopterygota</taxon>
        <taxon>Hymenoptera</taxon>
        <taxon>Apocrita</taxon>
        <taxon>Aculeata</taxon>
        <taxon>Vespoidea</taxon>
        <taxon>Vespidae</taxon>
        <taxon>Vespinae</taxon>
        <taxon>Vespula</taxon>
    </lineage>
</organism>
<accession>A0A834PA38</accession>
<sequence length="162" mass="18617">MKHIANRLLRLPVYVLWLSEEELTIGTKWMDEGLERNRFTLYKTVMALECFRGKCEKVLWHGTLANHCGLPSVVGLRSIEYQNKVRAVPEAKCISELPFKHNHRDSNDKSNKILSDLSTVGNAKSDKILPDLSTLYCGNHCDNSNKELFEKGERKTKEKIRS</sequence>
<proteinExistence type="predicted"/>
<name>A0A834PA38_VESPE</name>
<protein>
    <submittedName>
        <fullName evidence="1">Uncharacterized protein</fullName>
    </submittedName>
</protein>
<evidence type="ECO:0000313" key="1">
    <source>
        <dbReference type="EMBL" id="KAF7434246.1"/>
    </source>
</evidence>
<comment type="caution">
    <text evidence="1">The sequence shown here is derived from an EMBL/GenBank/DDBJ whole genome shotgun (WGS) entry which is preliminary data.</text>
</comment>
<dbReference type="AlphaFoldDB" id="A0A834PA38"/>
<evidence type="ECO:0000313" key="2">
    <source>
        <dbReference type="Proteomes" id="UP000600918"/>
    </source>
</evidence>
<keyword evidence="2" id="KW-1185">Reference proteome</keyword>
<dbReference type="Proteomes" id="UP000600918">
    <property type="component" value="Unassembled WGS sequence"/>
</dbReference>
<gene>
    <name evidence="1" type="ORF">H0235_002437</name>
</gene>
<reference evidence="1" key="1">
    <citation type="journal article" date="2020" name="G3 (Bethesda)">
        <title>High-Quality Assemblies for Three Invasive Social Wasps from the &lt;i&gt;Vespula&lt;/i&gt; Genus.</title>
        <authorList>
            <person name="Harrop T.W.R."/>
            <person name="Guhlin J."/>
            <person name="McLaughlin G.M."/>
            <person name="Permina E."/>
            <person name="Stockwell P."/>
            <person name="Gilligan J."/>
            <person name="Le Lec M.F."/>
            <person name="Gruber M.A.M."/>
            <person name="Quinn O."/>
            <person name="Lovegrove M."/>
            <person name="Duncan E.J."/>
            <person name="Remnant E.J."/>
            <person name="Van Eeckhoven J."/>
            <person name="Graham B."/>
            <person name="Knapp R.A."/>
            <person name="Langford K.W."/>
            <person name="Kronenberg Z."/>
            <person name="Press M.O."/>
            <person name="Eacker S.M."/>
            <person name="Wilson-Rankin E.E."/>
            <person name="Purcell J."/>
            <person name="Lester P.J."/>
            <person name="Dearden P.K."/>
        </authorList>
    </citation>
    <scope>NUCLEOTIDE SEQUENCE</scope>
    <source>
        <strain evidence="1">Volc-1</strain>
    </source>
</reference>
<dbReference type="EMBL" id="JACSDY010000002">
    <property type="protein sequence ID" value="KAF7434246.1"/>
    <property type="molecule type" value="Genomic_DNA"/>
</dbReference>